<dbReference type="GO" id="GO:0050661">
    <property type="term" value="F:NADP binding"/>
    <property type="evidence" value="ECO:0007669"/>
    <property type="project" value="InterPro"/>
</dbReference>
<proteinExistence type="predicted"/>
<dbReference type="PANTHER" id="PTHR42877:SF4">
    <property type="entry name" value="FAD_NAD(P)-BINDING DOMAIN-CONTAINING PROTEIN-RELATED"/>
    <property type="match status" value="1"/>
</dbReference>
<dbReference type="InterPro" id="IPR020946">
    <property type="entry name" value="Flavin_mOase-like"/>
</dbReference>
<accession>A0A927C099</accession>
<dbReference type="Gene3D" id="3.50.50.60">
    <property type="entry name" value="FAD/NAD(P)-binding domain"/>
    <property type="match status" value="2"/>
</dbReference>
<evidence type="ECO:0000256" key="3">
    <source>
        <dbReference type="ARBA" id="ARBA00023002"/>
    </source>
</evidence>
<dbReference type="InterPro" id="IPR051209">
    <property type="entry name" value="FAD-bind_Monooxygenase_sf"/>
</dbReference>
<dbReference type="Pfam" id="PF00743">
    <property type="entry name" value="FMO-like"/>
    <property type="match status" value="1"/>
</dbReference>
<sequence>MASAQSAWQPRIAIIGAGISGIAAVVKLRKAGFSQLTVFEKADKVGGTWRENTYPGLACDIPSHWYSFSFEPNPDWHHRCAHGPEIQAYLERTAQKYGVTDIVRFNSAVTRLVYQAPHWLLYCNGQNSEPEQFDIVISATGILHRTIMPAIPGLDDFAGASFHSAHWDHSVDYHGKRIGVIGTGSTSCQIVGAVTKDAQHLTLFQRTAQWVMPSPQKAYSNFTRWLRKVWPFRSVLSKVVWRAYAENTLGRANAGNKALVKLIDVIARWHLKKYVPDPVLRAKLTPDYVVGCKRLIYSSDFYPAISRENASVVTEGIERIEAEGVRTNDGVLHPLDILVLATGFDASSFILPTQVIGENGQELSEVWDGSPRAHRAVAMPGFPNFWMVEGPTGPIGNFSLIAISESQVDYIIRCLNEMHARKSAWMAPTQEAFKNYNEAMNAAVVNTSWYHGGCNSWYLDKSGLPNLYPWLSSRYFKEMKTPDFSEFRFS</sequence>
<evidence type="ECO:0000256" key="1">
    <source>
        <dbReference type="ARBA" id="ARBA00022630"/>
    </source>
</evidence>
<organism evidence="4 5">
    <name type="scientific">Spongiibacter pelagi</name>
    <dbReference type="NCBI Taxonomy" id="2760804"/>
    <lineage>
        <taxon>Bacteria</taxon>
        <taxon>Pseudomonadati</taxon>
        <taxon>Pseudomonadota</taxon>
        <taxon>Gammaproteobacteria</taxon>
        <taxon>Cellvibrionales</taxon>
        <taxon>Spongiibacteraceae</taxon>
        <taxon>Spongiibacter</taxon>
    </lineage>
</organism>
<dbReference type="AlphaFoldDB" id="A0A927C099"/>
<comment type="caution">
    <text evidence="4">The sequence shown here is derived from an EMBL/GenBank/DDBJ whole genome shotgun (WGS) entry which is preliminary data.</text>
</comment>
<dbReference type="PRINTS" id="PR00419">
    <property type="entry name" value="ADXRDTASE"/>
</dbReference>
<evidence type="ECO:0000313" key="5">
    <source>
        <dbReference type="Proteomes" id="UP000610558"/>
    </source>
</evidence>
<dbReference type="Proteomes" id="UP000610558">
    <property type="component" value="Unassembled WGS sequence"/>
</dbReference>
<dbReference type="GO" id="GO:0050660">
    <property type="term" value="F:flavin adenine dinucleotide binding"/>
    <property type="evidence" value="ECO:0007669"/>
    <property type="project" value="InterPro"/>
</dbReference>
<keyword evidence="2" id="KW-0274">FAD</keyword>
<dbReference type="RefSeq" id="WP_190764151.1">
    <property type="nucleotide sequence ID" value="NZ_JACXLD010000003.1"/>
</dbReference>
<reference evidence="4" key="1">
    <citation type="submission" date="2020-09" db="EMBL/GenBank/DDBJ databases">
        <authorList>
            <person name="Yoon J.-W."/>
        </authorList>
    </citation>
    <scope>NUCLEOTIDE SEQUENCE</scope>
    <source>
        <strain evidence="4">KMU-158</strain>
    </source>
</reference>
<evidence type="ECO:0000313" key="4">
    <source>
        <dbReference type="EMBL" id="MBD2858883.1"/>
    </source>
</evidence>
<dbReference type="PANTHER" id="PTHR42877">
    <property type="entry name" value="L-ORNITHINE N(5)-MONOOXYGENASE-RELATED"/>
    <property type="match status" value="1"/>
</dbReference>
<dbReference type="SUPFAM" id="SSF51905">
    <property type="entry name" value="FAD/NAD(P)-binding domain"/>
    <property type="match status" value="1"/>
</dbReference>
<dbReference type="InterPro" id="IPR036188">
    <property type="entry name" value="FAD/NAD-bd_sf"/>
</dbReference>
<dbReference type="GO" id="GO:0004499">
    <property type="term" value="F:N,N-dimethylaniline monooxygenase activity"/>
    <property type="evidence" value="ECO:0007669"/>
    <property type="project" value="InterPro"/>
</dbReference>
<protein>
    <submittedName>
        <fullName evidence="4">NAD(P)/FAD-dependent oxidoreductase</fullName>
    </submittedName>
</protein>
<keyword evidence="1" id="KW-0285">Flavoprotein</keyword>
<dbReference type="EMBL" id="JACXLD010000003">
    <property type="protein sequence ID" value="MBD2858883.1"/>
    <property type="molecule type" value="Genomic_DNA"/>
</dbReference>
<keyword evidence="5" id="KW-1185">Reference proteome</keyword>
<keyword evidence="3" id="KW-0560">Oxidoreductase</keyword>
<evidence type="ECO:0000256" key="2">
    <source>
        <dbReference type="ARBA" id="ARBA00022827"/>
    </source>
</evidence>
<gene>
    <name evidence="4" type="ORF">IB286_07640</name>
</gene>
<name>A0A927C099_9GAMM</name>